<gene>
    <name evidence="11" type="ORF">JF50_01520</name>
</gene>
<feature type="signal peptide" evidence="9">
    <location>
        <begin position="1"/>
        <end position="26"/>
    </location>
</feature>
<keyword evidence="6" id="KW-0653">Protein transport</keyword>
<reference evidence="11 12" key="1">
    <citation type="submission" date="2014-12" db="EMBL/GenBank/DDBJ databases">
        <title>Draft Genome Sequence of Pseudoalteromonas luteoviolacea HI1.</title>
        <authorList>
            <person name="Asahina A.Y."/>
            <person name="Hadfield M.G."/>
        </authorList>
    </citation>
    <scope>NUCLEOTIDE SEQUENCE [LARGE SCALE GENOMIC DNA]</scope>
    <source>
        <strain evidence="11 12">HI1</strain>
    </source>
</reference>
<evidence type="ECO:0000256" key="3">
    <source>
        <dbReference type="ARBA" id="ARBA00022692"/>
    </source>
</evidence>
<organism evidence="11 12">
    <name type="scientific">Pseudoalteromonas luteoviolacea</name>
    <dbReference type="NCBI Taxonomy" id="43657"/>
    <lineage>
        <taxon>Bacteria</taxon>
        <taxon>Pseudomonadati</taxon>
        <taxon>Pseudomonadota</taxon>
        <taxon>Gammaproteobacteria</taxon>
        <taxon>Alteromonadales</taxon>
        <taxon>Pseudoalteromonadaceae</taxon>
        <taxon>Pseudoalteromonas</taxon>
    </lineage>
</organism>
<keyword evidence="11" id="KW-0969">Cilium</keyword>
<keyword evidence="7" id="KW-0175">Coiled coil</keyword>
<dbReference type="PANTHER" id="PTHR30625:SF11">
    <property type="entry name" value="MOTA_TOLQ_EXBB PROTON CHANNEL DOMAIN-CONTAINING PROTEIN"/>
    <property type="match status" value="1"/>
</dbReference>
<dbReference type="Proteomes" id="UP000031327">
    <property type="component" value="Unassembled WGS sequence"/>
</dbReference>
<keyword evidence="6" id="KW-0813">Transport</keyword>
<evidence type="ECO:0000259" key="10">
    <source>
        <dbReference type="Pfam" id="PF01618"/>
    </source>
</evidence>
<dbReference type="PIRSF" id="PIRSF037714">
    <property type="entry name" value="TolR"/>
    <property type="match status" value="1"/>
</dbReference>
<evidence type="ECO:0000256" key="5">
    <source>
        <dbReference type="ARBA" id="ARBA00023136"/>
    </source>
</evidence>
<dbReference type="Pfam" id="PF01618">
    <property type="entry name" value="MotA_ExbB"/>
    <property type="match status" value="1"/>
</dbReference>
<evidence type="ECO:0000256" key="6">
    <source>
        <dbReference type="RuleBase" id="RU004057"/>
    </source>
</evidence>
<feature type="transmembrane region" description="Helical" evidence="8">
    <location>
        <begin position="404"/>
        <end position="426"/>
    </location>
</feature>
<comment type="similarity">
    <text evidence="6">Belongs to the exbB/tolQ family.</text>
</comment>
<keyword evidence="4 8" id="KW-1133">Transmembrane helix</keyword>
<keyword evidence="11" id="KW-0282">Flagellum</keyword>
<dbReference type="EMBL" id="JWIC01000003">
    <property type="protein sequence ID" value="KID58587.1"/>
    <property type="molecule type" value="Genomic_DNA"/>
</dbReference>
<keyword evidence="2" id="KW-1003">Cell membrane</keyword>
<keyword evidence="9" id="KW-0732">Signal</keyword>
<feature type="coiled-coil region" evidence="7">
    <location>
        <begin position="60"/>
        <end position="87"/>
    </location>
</feature>
<dbReference type="GO" id="GO:0005886">
    <property type="term" value="C:plasma membrane"/>
    <property type="evidence" value="ECO:0007669"/>
    <property type="project" value="UniProtKB-SubCell"/>
</dbReference>
<dbReference type="InterPro" id="IPR017270">
    <property type="entry name" value="MotA/TolQ/ExbB-rel"/>
</dbReference>
<keyword evidence="5 8" id="KW-0472">Membrane</keyword>
<feature type="chain" id="PRO_5002137473" evidence="9">
    <location>
        <begin position="27"/>
        <end position="454"/>
    </location>
</feature>
<accession>A0A0C1QUJ1</accession>
<evidence type="ECO:0000256" key="2">
    <source>
        <dbReference type="ARBA" id="ARBA00022475"/>
    </source>
</evidence>
<feature type="transmembrane region" description="Helical" evidence="8">
    <location>
        <begin position="276"/>
        <end position="296"/>
    </location>
</feature>
<dbReference type="OrthoDB" id="4045at2"/>
<evidence type="ECO:0000256" key="7">
    <source>
        <dbReference type="SAM" id="Coils"/>
    </source>
</evidence>
<dbReference type="GO" id="GO:0017038">
    <property type="term" value="P:protein import"/>
    <property type="evidence" value="ECO:0007669"/>
    <property type="project" value="TreeGrafter"/>
</dbReference>
<dbReference type="AlphaFoldDB" id="A0A0C1QUJ1"/>
<evidence type="ECO:0000256" key="1">
    <source>
        <dbReference type="ARBA" id="ARBA00004651"/>
    </source>
</evidence>
<feature type="transmembrane region" description="Helical" evidence="8">
    <location>
        <begin position="363"/>
        <end position="384"/>
    </location>
</feature>
<dbReference type="RefSeq" id="WP_039607760.1">
    <property type="nucleotide sequence ID" value="NZ_JWIC01000003.1"/>
</dbReference>
<protein>
    <submittedName>
        <fullName evidence="11">Flagellar motor protein MotA</fullName>
    </submittedName>
</protein>
<dbReference type="InterPro" id="IPR050790">
    <property type="entry name" value="ExbB/TolQ_transport"/>
</dbReference>
<comment type="caution">
    <text evidence="11">The sequence shown here is derived from an EMBL/GenBank/DDBJ whole genome shotgun (WGS) entry which is preliminary data.</text>
</comment>
<evidence type="ECO:0000256" key="4">
    <source>
        <dbReference type="ARBA" id="ARBA00022989"/>
    </source>
</evidence>
<name>A0A0C1QUJ1_9GAMM</name>
<sequence length="454" mass="48792">MKKLFKGFAVAAALTVSAGAALNAHANTEALDKILEQVKQNRISEGKINKAREQEFLSERADKQALLNKAKRDLAAEKARGERLNKQFKQNEVTLAEKETELVNAQGTLGEMFGVVRRSAADAIGSIEASIVSAEKPGRAEVLRSLAAAKELPTTRELEELWIAFQTEMTESAKTSTFEAEVAELSGDINVKPVTRIGNFNLITQDGYVVYDAENKAIVPLGKQPASNVVATIGDLLNTPATGYVPFVVDPTRGAILRLNTQKASVEERWHQGDTVGYIITALLALGALIALVRFVDLMLVGAKIKSQIKNANNPSDNNPLGRILKVYHDNKNQDVENLELKLDEAILRETPRIEAGINIIKILAAIAPLLGLLGTVVGMILTFESITLFGTGDPKIMAGNISLALVTTALGLIAALPLILLHAIVAGRSKSILHILDEQSAGIVAAHAEKEKA</sequence>
<evidence type="ECO:0000313" key="12">
    <source>
        <dbReference type="Proteomes" id="UP000031327"/>
    </source>
</evidence>
<evidence type="ECO:0000313" key="11">
    <source>
        <dbReference type="EMBL" id="KID58587.1"/>
    </source>
</evidence>
<evidence type="ECO:0000256" key="8">
    <source>
        <dbReference type="SAM" id="Phobius"/>
    </source>
</evidence>
<evidence type="ECO:0000256" key="9">
    <source>
        <dbReference type="SAM" id="SignalP"/>
    </source>
</evidence>
<comment type="subcellular location">
    <subcellularLocation>
        <location evidence="1">Cell membrane</location>
        <topology evidence="1">Multi-pass membrane protein</topology>
    </subcellularLocation>
    <subcellularLocation>
        <location evidence="6">Membrane</location>
        <topology evidence="6">Multi-pass membrane protein</topology>
    </subcellularLocation>
</comment>
<dbReference type="InterPro" id="IPR002898">
    <property type="entry name" value="MotA_ExbB_proton_chnl"/>
</dbReference>
<keyword evidence="3 8" id="KW-0812">Transmembrane</keyword>
<proteinExistence type="inferred from homology"/>
<dbReference type="PANTHER" id="PTHR30625">
    <property type="entry name" value="PROTEIN TOLQ"/>
    <property type="match status" value="1"/>
</dbReference>
<feature type="domain" description="MotA/TolQ/ExbB proton channel" evidence="10">
    <location>
        <begin position="318"/>
        <end position="437"/>
    </location>
</feature>
<keyword evidence="11" id="KW-0966">Cell projection</keyword>